<evidence type="ECO:0000313" key="2">
    <source>
        <dbReference type="EMBL" id="MCW8345423.1"/>
    </source>
</evidence>
<dbReference type="EMBL" id="JAKRRY010000004">
    <property type="protein sequence ID" value="MCW8345423.1"/>
    <property type="molecule type" value="Genomic_DNA"/>
</dbReference>
<proteinExistence type="predicted"/>
<comment type="caution">
    <text evidence="2">The sequence shown here is derived from an EMBL/GenBank/DDBJ whole genome shotgun (WGS) entry which is preliminary data.</text>
</comment>
<feature type="chain" id="PRO_5040969602" evidence="1">
    <location>
        <begin position="20"/>
        <end position="143"/>
    </location>
</feature>
<accession>A0A9X3CL72</accession>
<evidence type="ECO:0000313" key="3">
    <source>
        <dbReference type="Proteomes" id="UP001155587"/>
    </source>
</evidence>
<sequence>MNKLIVSAAIIIVSPFAIAQTTGGDIVDPNSKLIFTYNNVTEDVARQELAHCQTLANHTQEEVTSNQGSAVRGLLKGAAAGAAVGAISGGSGSDTAKVGAAGGLVVGRMHGNANQAAQQSNNLNNYKTVMRNCMVERQYVALN</sequence>
<dbReference type="AlphaFoldDB" id="A0A9X3CL72"/>
<name>A0A9X3CL72_9VIBR</name>
<organism evidence="2 3">
    <name type="scientific">Vibrio qingdaonensis</name>
    <dbReference type="NCBI Taxonomy" id="2829491"/>
    <lineage>
        <taxon>Bacteria</taxon>
        <taxon>Pseudomonadati</taxon>
        <taxon>Pseudomonadota</taxon>
        <taxon>Gammaproteobacteria</taxon>
        <taxon>Vibrionales</taxon>
        <taxon>Vibrionaceae</taxon>
        <taxon>Vibrio</taxon>
    </lineage>
</organism>
<protein>
    <submittedName>
        <fullName evidence="2">Glycine zipper family protein</fullName>
    </submittedName>
</protein>
<gene>
    <name evidence="2" type="ORF">MD535_05175</name>
</gene>
<reference evidence="2" key="1">
    <citation type="submission" date="2022-02" db="EMBL/GenBank/DDBJ databases">
        <title>Vibrio sp. nov, a new bacterium isolated from seawater.</title>
        <authorList>
            <person name="Yuan Y."/>
        </authorList>
    </citation>
    <scope>NUCLEOTIDE SEQUENCE</scope>
    <source>
        <strain evidence="2">ZSDZ65</strain>
    </source>
</reference>
<dbReference type="RefSeq" id="WP_265673864.1">
    <property type="nucleotide sequence ID" value="NZ_JAKRRY010000004.1"/>
</dbReference>
<feature type="signal peptide" evidence="1">
    <location>
        <begin position="1"/>
        <end position="19"/>
    </location>
</feature>
<evidence type="ECO:0000256" key="1">
    <source>
        <dbReference type="SAM" id="SignalP"/>
    </source>
</evidence>
<keyword evidence="1" id="KW-0732">Signal</keyword>
<keyword evidence="3" id="KW-1185">Reference proteome</keyword>
<dbReference type="Proteomes" id="UP001155587">
    <property type="component" value="Unassembled WGS sequence"/>
</dbReference>